<organism evidence="3 4">
    <name type="scientific">Planomonospora sphaerica</name>
    <dbReference type="NCBI Taxonomy" id="161355"/>
    <lineage>
        <taxon>Bacteria</taxon>
        <taxon>Bacillati</taxon>
        <taxon>Actinomycetota</taxon>
        <taxon>Actinomycetes</taxon>
        <taxon>Streptosporangiales</taxon>
        <taxon>Streptosporangiaceae</taxon>
        <taxon>Planomonospora</taxon>
    </lineage>
</organism>
<protein>
    <submittedName>
        <fullName evidence="3">MerR family transcriptional regulator</fullName>
    </submittedName>
</protein>
<dbReference type="RefSeq" id="WP_068903446.1">
    <property type="nucleotide sequence ID" value="NZ_BDCX01000019.1"/>
</dbReference>
<dbReference type="InterPro" id="IPR009061">
    <property type="entry name" value="DNA-bd_dom_put_sf"/>
</dbReference>
<feature type="domain" description="HTH merR-type" evidence="2">
    <location>
        <begin position="5"/>
        <end position="74"/>
    </location>
</feature>
<dbReference type="PANTHER" id="PTHR30204">
    <property type="entry name" value="REDOX-CYCLING DRUG-SENSING TRANSCRIPTIONAL ACTIVATOR SOXR"/>
    <property type="match status" value="1"/>
</dbReference>
<name>A0A171DP65_9ACTN</name>
<evidence type="ECO:0000259" key="2">
    <source>
        <dbReference type="PROSITE" id="PS50937"/>
    </source>
</evidence>
<evidence type="ECO:0000313" key="4">
    <source>
        <dbReference type="Proteomes" id="UP000077701"/>
    </source>
</evidence>
<keyword evidence="4" id="KW-1185">Reference proteome</keyword>
<dbReference type="AlphaFoldDB" id="A0A171DP65"/>
<evidence type="ECO:0000313" key="3">
    <source>
        <dbReference type="EMBL" id="GAT70850.1"/>
    </source>
</evidence>
<reference evidence="3 4" key="1">
    <citation type="journal article" date="2016" name="Genome Announc.">
        <title>Draft Genome Sequence of Planomonospora sphaerica JCM9374, a Rare Actinomycete.</title>
        <authorList>
            <person name="Dohra H."/>
            <person name="Suzuki T."/>
            <person name="Inoue Y."/>
            <person name="Kodani S."/>
        </authorList>
    </citation>
    <scope>NUCLEOTIDE SEQUENCE [LARGE SCALE GENOMIC DNA]</scope>
    <source>
        <strain evidence="3 4">JCM 9374</strain>
    </source>
</reference>
<keyword evidence="1" id="KW-0238">DNA-binding</keyword>
<comment type="caution">
    <text evidence="3">The sequence shown here is derived from an EMBL/GenBank/DDBJ whole genome shotgun (WGS) entry which is preliminary data.</text>
</comment>
<dbReference type="Gene3D" id="1.10.1660.10">
    <property type="match status" value="1"/>
</dbReference>
<dbReference type="OrthoDB" id="9802944at2"/>
<accession>A0A171DP65</accession>
<dbReference type="STRING" id="161355.PS9374_06538"/>
<dbReference type="GO" id="GO:0003700">
    <property type="term" value="F:DNA-binding transcription factor activity"/>
    <property type="evidence" value="ECO:0007669"/>
    <property type="project" value="InterPro"/>
</dbReference>
<reference evidence="4" key="2">
    <citation type="submission" date="2016-04" db="EMBL/GenBank/DDBJ databases">
        <title>Planomonospora sphaerica JCM9374 whole genome shotgun sequence.</title>
        <authorList>
            <person name="Suzuki T."/>
            <person name="Dohra H."/>
            <person name="Kodani S."/>
        </authorList>
    </citation>
    <scope>NUCLEOTIDE SEQUENCE [LARGE SCALE GENOMIC DNA]</scope>
    <source>
        <strain evidence="4">JCM 9374</strain>
    </source>
</reference>
<dbReference type="GO" id="GO:0003677">
    <property type="term" value="F:DNA binding"/>
    <property type="evidence" value="ECO:0007669"/>
    <property type="project" value="UniProtKB-KW"/>
</dbReference>
<evidence type="ECO:0000256" key="1">
    <source>
        <dbReference type="ARBA" id="ARBA00023125"/>
    </source>
</evidence>
<dbReference type="SUPFAM" id="SSF46955">
    <property type="entry name" value="Putative DNA-binding domain"/>
    <property type="match status" value="1"/>
</dbReference>
<dbReference type="PROSITE" id="PS50937">
    <property type="entry name" value="HTH_MERR_2"/>
    <property type="match status" value="1"/>
</dbReference>
<sequence>MGMTGITIQEASRTSGLSAHTLRYYERIGLVPEVGRDAAGHRSYTGADLAWLEFLTKLRRTGMPIADMCRYAELVRRGPETAAERRRILQAHRERVLERIAQLNGDLAVLDRKIDMYYGMESS</sequence>
<dbReference type="CDD" id="cd01109">
    <property type="entry name" value="HTH_YyaN"/>
    <property type="match status" value="1"/>
</dbReference>
<gene>
    <name evidence="3" type="ORF">PS9374_06538</name>
</gene>
<dbReference type="Proteomes" id="UP000077701">
    <property type="component" value="Unassembled WGS sequence"/>
</dbReference>
<dbReference type="SMART" id="SM00422">
    <property type="entry name" value="HTH_MERR"/>
    <property type="match status" value="1"/>
</dbReference>
<dbReference type="EMBL" id="BDCX01000019">
    <property type="protein sequence ID" value="GAT70850.1"/>
    <property type="molecule type" value="Genomic_DNA"/>
</dbReference>
<dbReference type="Pfam" id="PF13411">
    <property type="entry name" value="MerR_1"/>
    <property type="match status" value="1"/>
</dbReference>
<dbReference type="PANTHER" id="PTHR30204:SF98">
    <property type="entry name" value="HTH-TYPE TRANSCRIPTIONAL REGULATOR ADHR"/>
    <property type="match status" value="1"/>
</dbReference>
<dbReference type="InterPro" id="IPR047057">
    <property type="entry name" value="MerR_fam"/>
</dbReference>
<dbReference type="InterPro" id="IPR000551">
    <property type="entry name" value="MerR-type_HTH_dom"/>
</dbReference>
<proteinExistence type="predicted"/>
<dbReference type="PRINTS" id="PR00040">
    <property type="entry name" value="HTHMERR"/>
</dbReference>